<reference evidence="1 2" key="1">
    <citation type="submission" date="2019-10" db="EMBL/GenBank/DDBJ databases">
        <title>Extracellular Electron Transfer in a Candidatus Methanoperedens spp. Enrichment Culture.</title>
        <authorList>
            <person name="Berger S."/>
            <person name="Rangel Shaw D."/>
            <person name="Berben T."/>
            <person name="In 'T Zandt M."/>
            <person name="Frank J."/>
            <person name="Reimann J."/>
            <person name="Jetten M.S.M."/>
            <person name="Welte C.U."/>
        </authorList>
    </citation>
    <scope>NUCLEOTIDE SEQUENCE [LARGE SCALE GENOMIC DNA]</scope>
    <source>
        <strain evidence="1">SB12</strain>
    </source>
</reference>
<organism evidence="1 2">
    <name type="scientific">Leptonema illini</name>
    <dbReference type="NCBI Taxonomy" id="183"/>
    <lineage>
        <taxon>Bacteria</taxon>
        <taxon>Pseudomonadati</taxon>
        <taxon>Spirochaetota</taxon>
        <taxon>Spirochaetia</taxon>
        <taxon>Leptospirales</taxon>
        <taxon>Leptospiraceae</taxon>
        <taxon>Leptonema</taxon>
    </lineage>
</organism>
<dbReference type="AlphaFoldDB" id="A0A833GY37"/>
<name>A0A833GY37_9LEPT</name>
<dbReference type="Gene3D" id="1.20.120.450">
    <property type="entry name" value="dinb family like domain"/>
    <property type="match status" value="1"/>
</dbReference>
<dbReference type="InterPro" id="IPR011463">
    <property type="entry name" value="DUF1569"/>
</dbReference>
<proteinExistence type="predicted"/>
<protein>
    <submittedName>
        <fullName evidence="1">DUF1569 domain-containing protein</fullName>
    </submittedName>
</protein>
<dbReference type="Proteomes" id="UP000460298">
    <property type="component" value="Unassembled WGS sequence"/>
</dbReference>
<evidence type="ECO:0000313" key="2">
    <source>
        <dbReference type="Proteomes" id="UP000460298"/>
    </source>
</evidence>
<evidence type="ECO:0000313" key="1">
    <source>
        <dbReference type="EMBL" id="KAB2929632.1"/>
    </source>
</evidence>
<dbReference type="SUPFAM" id="SSF109854">
    <property type="entry name" value="DinB/YfiT-like putative metalloenzymes"/>
    <property type="match status" value="1"/>
</dbReference>
<gene>
    <name evidence="1" type="ORF">F9K24_19185</name>
</gene>
<dbReference type="Pfam" id="PF07606">
    <property type="entry name" value="DUF1569"/>
    <property type="match status" value="1"/>
</dbReference>
<dbReference type="EMBL" id="WBUI01000028">
    <property type="protein sequence ID" value="KAB2929632.1"/>
    <property type="molecule type" value="Genomic_DNA"/>
</dbReference>
<sequence>MKERRELSFSDYSEVIKEIETLHGQGYRKGGRWTLSQVCRHLSFYFRGSLEGFGFQLPWIVRVTIGQWALNEALKPGTKKPDGGTVKQSLYEPEPDDRAAVDECIELLKRLQNHRGPLYPSALFGELTIEQWQRVHLNHAAHHLGFLLRP</sequence>
<comment type="caution">
    <text evidence="1">The sequence shown here is derived from an EMBL/GenBank/DDBJ whole genome shotgun (WGS) entry which is preliminary data.</text>
</comment>
<dbReference type="InterPro" id="IPR034660">
    <property type="entry name" value="DinB/YfiT-like"/>
</dbReference>
<accession>A0A833GY37</accession>